<proteinExistence type="predicted"/>
<accession>A0A4P8PKA0</accession>
<organism evidence="1">
    <name type="scientific">Blackfly microvirus SF02</name>
    <dbReference type="NCBI Taxonomy" id="2576452"/>
    <lineage>
        <taxon>Viruses</taxon>
        <taxon>Monodnaviria</taxon>
        <taxon>Sangervirae</taxon>
        <taxon>Phixviricota</taxon>
        <taxon>Malgrandaviricetes</taxon>
        <taxon>Petitvirales</taxon>
        <taxon>Microviridae</taxon>
        <taxon>Microvirus</taxon>
    </lineage>
</organism>
<sequence length="93" mass="10144">MLSRLYSVYDSKALAYSPPFMAGTDGLAVRMLTELVSDNITNIGRHPSDFRLYCVGMFDDQSGGLAPLAPAEHIVDAVALVPYQKKLPLEESP</sequence>
<dbReference type="EMBL" id="MK249172">
    <property type="protein sequence ID" value="QCQ84817.1"/>
    <property type="molecule type" value="Genomic_DNA"/>
</dbReference>
<dbReference type="Pfam" id="PF20577">
    <property type="entry name" value="Phage_ORF5"/>
    <property type="match status" value="1"/>
</dbReference>
<name>A0A4P8PKA0_9VIRU</name>
<dbReference type="Proteomes" id="UP000322757">
    <property type="component" value="Segment"/>
</dbReference>
<dbReference type="InterPro" id="IPR046781">
    <property type="entry name" value="Phage_ORF5"/>
</dbReference>
<reference evidence="1" key="1">
    <citation type="submission" date="2018-12" db="EMBL/GenBank/DDBJ databases">
        <title>Singled stranded DNA viruses identified in blackflies (Austrosimulium ungulatum) sampled in New Zealand.</title>
        <authorList>
            <person name="Kraberger S."/>
            <person name="Fontenele R.S."/>
            <person name="Schmidlin K."/>
            <person name="Walters M."/>
            <person name="Varsani A."/>
        </authorList>
    </citation>
    <scope>NUCLEOTIDE SEQUENCE [LARGE SCALE GENOMIC DNA]</scope>
    <source>
        <strain evidence="1">091</strain>
    </source>
</reference>
<evidence type="ECO:0000313" key="1">
    <source>
        <dbReference type="EMBL" id="QCQ84817.1"/>
    </source>
</evidence>
<protein>
    <submittedName>
        <fullName evidence="1">Nonstructural protein</fullName>
    </submittedName>
</protein>